<dbReference type="NCBIfam" id="TIGR02469">
    <property type="entry name" value="CbiT"/>
    <property type="match status" value="1"/>
</dbReference>
<dbReference type="EMBL" id="JACCQK010000096">
    <property type="protein sequence ID" value="MBG0778748.1"/>
    <property type="molecule type" value="Genomic_DNA"/>
</dbReference>
<dbReference type="PANTHER" id="PTHR43182:SF1">
    <property type="entry name" value="COBALT-PRECORRIN-7 C(5)-METHYLTRANSFERASE"/>
    <property type="match status" value="1"/>
</dbReference>
<dbReference type="InterPro" id="IPR029063">
    <property type="entry name" value="SAM-dependent_MTases_sf"/>
</dbReference>
<gene>
    <name evidence="7" type="ORF">H0S81_02320</name>
</gene>
<dbReference type="CDD" id="cd11644">
    <property type="entry name" value="Precorrin-6Y-MT"/>
    <property type="match status" value="1"/>
</dbReference>
<keyword evidence="3" id="KW-0489">Methyltransferase</keyword>
<accession>A0A931CQ67</accession>
<evidence type="ECO:0000313" key="8">
    <source>
        <dbReference type="Proteomes" id="UP000706172"/>
    </source>
</evidence>
<dbReference type="InterPro" id="IPR035996">
    <property type="entry name" value="4pyrrol_Methylase_sf"/>
</dbReference>
<dbReference type="PANTHER" id="PTHR43182">
    <property type="entry name" value="COBALT-PRECORRIN-6B C(15)-METHYLTRANSFERASE (DECARBOXYLATING)"/>
    <property type="match status" value="1"/>
</dbReference>
<dbReference type="GO" id="GO:0032259">
    <property type="term" value="P:methylation"/>
    <property type="evidence" value="ECO:0007669"/>
    <property type="project" value="UniProtKB-KW"/>
</dbReference>
<dbReference type="GO" id="GO:0009236">
    <property type="term" value="P:cobalamin biosynthetic process"/>
    <property type="evidence" value="ECO:0007669"/>
    <property type="project" value="UniProtKB-KW"/>
</dbReference>
<evidence type="ECO:0000259" key="6">
    <source>
        <dbReference type="Pfam" id="PF00590"/>
    </source>
</evidence>
<organism evidence="7 8">
    <name type="scientific">Desulfotignum balticum</name>
    <dbReference type="NCBI Taxonomy" id="115781"/>
    <lineage>
        <taxon>Bacteria</taxon>
        <taxon>Pseudomonadati</taxon>
        <taxon>Thermodesulfobacteriota</taxon>
        <taxon>Desulfobacteria</taxon>
        <taxon>Desulfobacterales</taxon>
        <taxon>Desulfobacteraceae</taxon>
        <taxon>Desulfotignum</taxon>
    </lineage>
</organism>
<proteinExistence type="predicted"/>
<dbReference type="InterPro" id="IPR014776">
    <property type="entry name" value="4pyrrole_Mease_sub2"/>
</dbReference>
<evidence type="ECO:0000256" key="1">
    <source>
        <dbReference type="ARBA" id="ARBA00004953"/>
    </source>
</evidence>
<evidence type="ECO:0000313" key="7">
    <source>
        <dbReference type="EMBL" id="MBG0778748.1"/>
    </source>
</evidence>
<dbReference type="Gene3D" id="3.40.1010.10">
    <property type="entry name" value="Cobalt-precorrin-4 Transmethylase, Domain 1"/>
    <property type="match status" value="1"/>
</dbReference>
<evidence type="ECO:0000256" key="3">
    <source>
        <dbReference type="ARBA" id="ARBA00022603"/>
    </source>
</evidence>
<dbReference type="InterPro" id="IPR012818">
    <property type="entry name" value="CbiE"/>
</dbReference>
<dbReference type="GO" id="GO:0008276">
    <property type="term" value="F:protein methyltransferase activity"/>
    <property type="evidence" value="ECO:0007669"/>
    <property type="project" value="InterPro"/>
</dbReference>
<dbReference type="PIRSF" id="PIRSF036428">
    <property type="entry name" value="CobL"/>
    <property type="match status" value="1"/>
</dbReference>
<keyword evidence="5" id="KW-0949">S-adenosyl-L-methionine</keyword>
<sequence>MLSVIGLGLSRNDLTHTHLALIQTADVLSGGARHLDLFPLFSGEKIEIKKNLDTLPGLFLDKLAQGKNIVVLASGDPLFFGIGAYLADRIGKDRIQIYPNISAVAAAFARIKESWQDVQVMSFHGRPFENRHLGDFRTHDKLAVFTDPVQTPARICRTLGENQITDFQICVLERLGSRDETLTWFDPGQPVERDFSEPNLVVFLRKKMGPAQSVVPVFPGMPDDRFHHEQGLITKPEIRVISLSKLRLQPDHILWDLGAGSGSVSIEASYYITGGMIYAVEKKDTRIQDIHRNRNTFGVKNLTVCQGHLPGEMETLPDPDRIFIGGGGKDLPSIIRAAGARIKENGIMVINTVLISNMTASLDMLSSMGFDTRIIQVQVNTGHGMPWGQMLKSRNPVFIIQGIKQ</sequence>
<comment type="caution">
    <text evidence="7">The sequence shown here is derived from an EMBL/GenBank/DDBJ whole genome shotgun (WGS) entry which is preliminary data.</text>
</comment>
<evidence type="ECO:0000256" key="4">
    <source>
        <dbReference type="ARBA" id="ARBA00022679"/>
    </source>
</evidence>
<dbReference type="InterPro" id="IPR050714">
    <property type="entry name" value="Cobalamin_biosynth_MTase"/>
</dbReference>
<keyword evidence="4" id="KW-0808">Transferase</keyword>
<dbReference type="AlphaFoldDB" id="A0A931CQ67"/>
<dbReference type="Pfam" id="PF00590">
    <property type="entry name" value="TP_methylase"/>
    <property type="match status" value="1"/>
</dbReference>
<dbReference type="Gene3D" id="3.30.950.10">
    <property type="entry name" value="Methyltransferase, Cobalt-precorrin-4 Transmethylase, Domain 2"/>
    <property type="match status" value="1"/>
</dbReference>
<feature type="domain" description="Tetrapyrrole methylase" evidence="6">
    <location>
        <begin position="1"/>
        <end position="182"/>
    </location>
</feature>
<dbReference type="Gene3D" id="3.40.50.150">
    <property type="entry name" value="Vaccinia Virus protein VP39"/>
    <property type="match status" value="1"/>
</dbReference>
<dbReference type="InterPro" id="IPR014008">
    <property type="entry name" value="Cbl_synth_MTase_CbiT"/>
</dbReference>
<reference evidence="7" key="1">
    <citation type="submission" date="2020-07" db="EMBL/GenBank/DDBJ databases">
        <title>Severe corrosion of carbon steel in oil field produced water can be linked to methanogenic archaea containing a special type of NiFe hydrogenase.</title>
        <authorList>
            <person name="Lahme S."/>
            <person name="Mand J."/>
            <person name="Longwell J."/>
            <person name="Smith R."/>
            <person name="Enning D."/>
        </authorList>
    </citation>
    <scope>NUCLEOTIDE SEQUENCE</scope>
    <source>
        <strain evidence="7">MIC098Bin6</strain>
    </source>
</reference>
<comment type="pathway">
    <text evidence="1">Cofactor biosynthesis; adenosylcobalamin biosynthesis.</text>
</comment>
<evidence type="ECO:0000256" key="2">
    <source>
        <dbReference type="ARBA" id="ARBA00022573"/>
    </source>
</evidence>
<dbReference type="InterPro" id="IPR000878">
    <property type="entry name" value="4pyrrol_Mease"/>
</dbReference>
<dbReference type="InterPro" id="IPR006365">
    <property type="entry name" value="Cbl_synth_CobL"/>
</dbReference>
<keyword evidence="2" id="KW-0169">Cobalamin biosynthesis</keyword>
<protein>
    <submittedName>
        <fullName evidence="7">Bifunctional cobalt-precorrin-7 (C(5))-methyltransferase/cobalt-precorrin-6B (C(15))-methyltransferase</fullName>
    </submittedName>
</protein>
<dbReference type="SUPFAM" id="SSF53790">
    <property type="entry name" value="Tetrapyrrole methylase"/>
    <property type="match status" value="1"/>
</dbReference>
<name>A0A931CQ67_9BACT</name>
<evidence type="ECO:0000256" key="5">
    <source>
        <dbReference type="ARBA" id="ARBA00022691"/>
    </source>
</evidence>
<dbReference type="InterPro" id="IPR014777">
    <property type="entry name" value="4pyrrole_Mease_sub1"/>
</dbReference>
<dbReference type="NCBIfam" id="TIGR02467">
    <property type="entry name" value="CbiE"/>
    <property type="match status" value="1"/>
</dbReference>
<dbReference type="Proteomes" id="UP000706172">
    <property type="component" value="Unassembled WGS sequence"/>
</dbReference>
<dbReference type="SUPFAM" id="SSF53335">
    <property type="entry name" value="S-adenosyl-L-methionine-dependent methyltransferases"/>
    <property type="match status" value="1"/>
</dbReference>